<dbReference type="Proteomes" id="UP001375370">
    <property type="component" value="Chromosome"/>
</dbReference>
<evidence type="ECO:0000313" key="1">
    <source>
        <dbReference type="EMBL" id="WWX25739.1"/>
    </source>
</evidence>
<accession>A0ABZ2J932</accession>
<dbReference type="PANTHER" id="PTHR35866:SF1">
    <property type="entry name" value="YKGJ FAMILY CYSTEINE CLUSTER PROTEIN"/>
    <property type="match status" value="1"/>
</dbReference>
<evidence type="ECO:0000313" key="2">
    <source>
        <dbReference type="Proteomes" id="UP001375370"/>
    </source>
</evidence>
<sequence length="211" mass="23988">MKDDVVAGHSEVNQADAIIMPDVSRAQEIIATKCKAIGPRYGVFLKRTGELLRQNFPRVFQDMTEENLMNFIAVVDISGGPSRGQMKRLQEYCDGCGWCCSQTSRIVVILEDVERISRELKQKREKLFNFDGKDWTIKQGHPCQWWNPDNGRCAIYKIRPFTCRVWPQTTDSKGCYGLQEMPECRYSVSVLAYRVVEAVKAVSAGNNELPA</sequence>
<protein>
    <submittedName>
        <fullName evidence="1">YkgJ family cysteine cluster protein</fullName>
    </submittedName>
</protein>
<name>A0ABZ2J932_9CHLR</name>
<keyword evidence="2" id="KW-1185">Reference proteome</keyword>
<dbReference type="PANTHER" id="PTHR35866">
    <property type="entry name" value="PUTATIVE-RELATED"/>
    <property type="match status" value="1"/>
</dbReference>
<dbReference type="Pfam" id="PF03692">
    <property type="entry name" value="CxxCxxCC"/>
    <property type="match status" value="1"/>
</dbReference>
<proteinExistence type="predicted"/>
<organism evidence="1 2">
    <name type="scientific">Candidatus Dehalogenimonas loeffleri</name>
    <dbReference type="NCBI Taxonomy" id="3127115"/>
    <lineage>
        <taxon>Bacteria</taxon>
        <taxon>Bacillati</taxon>
        <taxon>Chloroflexota</taxon>
        <taxon>Dehalococcoidia</taxon>
        <taxon>Dehalococcoidales</taxon>
        <taxon>Dehalococcoidaceae</taxon>
        <taxon>Dehalogenimonas</taxon>
    </lineage>
</organism>
<gene>
    <name evidence="1" type="ORF">V8247_01860</name>
</gene>
<dbReference type="InterPro" id="IPR005358">
    <property type="entry name" value="Puta_zinc/iron-chelating_dom"/>
</dbReference>
<reference evidence="1 2" key="1">
    <citation type="submission" date="2024-03" db="EMBL/GenBank/DDBJ databases">
        <title>A Dehalogenimonas Isolated from Estuarine Sediments Dihaloeliminates Chlorinated Alkanes.</title>
        <authorList>
            <person name="Yang Y."/>
            <person name="Wang H."/>
        </authorList>
    </citation>
    <scope>NUCLEOTIDE SEQUENCE [LARGE SCALE GENOMIC DNA]</scope>
    <source>
        <strain evidence="1 2">W</strain>
    </source>
</reference>
<dbReference type="RefSeq" id="WP_338738209.1">
    <property type="nucleotide sequence ID" value="NZ_CP146612.1"/>
</dbReference>
<dbReference type="EMBL" id="CP146612">
    <property type="protein sequence ID" value="WWX25739.1"/>
    <property type="molecule type" value="Genomic_DNA"/>
</dbReference>